<dbReference type="NCBIfam" id="TIGR01571">
    <property type="entry name" value="A_thal_Cys_rich"/>
    <property type="match status" value="1"/>
</dbReference>
<name>A0A7S1D7B1_CYCTE</name>
<keyword evidence="1" id="KW-1133">Transmembrane helix</keyword>
<evidence type="ECO:0000256" key="1">
    <source>
        <dbReference type="SAM" id="Phobius"/>
    </source>
</evidence>
<keyword evidence="1" id="KW-0472">Membrane</keyword>
<reference evidence="2" key="1">
    <citation type="submission" date="2021-01" db="EMBL/GenBank/DDBJ databases">
        <authorList>
            <person name="Corre E."/>
            <person name="Pelletier E."/>
            <person name="Niang G."/>
            <person name="Scheremetjew M."/>
            <person name="Finn R."/>
            <person name="Kale V."/>
            <person name="Holt S."/>
            <person name="Cochrane G."/>
            <person name="Meng A."/>
            <person name="Brown T."/>
            <person name="Cohen L."/>
        </authorList>
    </citation>
    <scope>NUCLEOTIDE SEQUENCE</scope>
    <source>
        <strain evidence="2">ECT3854</strain>
    </source>
</reference>
<keyword evidence="1" id="KW-0812">Transmembrane</keyword>
<gene>
    <name evidence="2" type="ORF">CTEN0397_LOCUS9693</name>
</gene>
<dbReference type="EMBL" id="HBFW01015217">
    <property type="protein sequence ID" value="CAD8938630.1"/>
    <property type="molecule type" value="Transcribed_RNA"/>
</dbReference>
<dbReference type="AlphaFoldDB" id="A0A7S1D7B1"/>
<proteinExistence type="predicted"/>
<feature type="transmembrane region" description="Helical" evidence="1">
    <location>
        <begin position="140"/>
        <end position="160"/>
    </location>
</feature>
<sequence length="265" mass="29505">MSKDIPSAEAIPATTVETVEVIAPATLQAGYTFDAVFKGKTIPVTVPEGGVQRGDKMTITFQQQIVPTEATPLTGEEPIEHTTRGEWKDGLCECCKYSCCHPSFMNAWCCPQILMAQVLTRLRMNWLGDAAPESQWKQTFCRIVILVVLFIIITTITAPPPPKYNNGVAYYPGYAMWKDITYHVVTVAFGLYYLIVLCKTRRAVREKYDIPPDKRCGDCEDFCCAFWCACCTVAQVARQTADYDQRRAVCCSDTGLPADTPVIIV</sequence>
<accession>A0A7S1D7B1</accession>
<evidence type="ECO:0000313" key="2">
    <source>
        <dbReference type="EMBL" id="CAD8938630.1"/>
    </source>
</evidence>
<protein>
    <submittedName>
        <fullName evidence="2">Uncharacterized protein</fullName>
    </submittedName>
</protein>
<feature type="transmembrane region" description="Helical" evidence="1">
    <location>
        <begin position="180"/>
        <end position="198"/>
    </location>
</feature>
<organism evidence="2">
    <name type="scientific">Cyclophora tenuis</name>
    <name type="common">Marine diatom</name>
    <dbReference type="NCBI Taxonomy" id="216820"/>
    <lineage>
        <taxon>Eukaryota</taxon>
        <taxon>Sar</taxon>
        <taxon>Stramenopiles</taxon>
        <taxon>Ochrophyta</taxon>
        <taxon>Bacillariophyta</taxon>
        <taxon>Fragilariophyceae</taxon>
        <taxon>Fragilariophycidae</taxon>
        <taxon>Cyclophorales</taxon>
        <taxon>Cyclophoraceae</taxon>
        <taxon>Cyclophora</taxon>
    </lineage>
</organism>
<dbReference type="Pfam" id="PF04749">
    <property type="entry name" value="PLAC8"/>
    <property type="match status" value="1"/>
</dbReference>
<dbReference type="InterPro" id="IPR006461">
    <property type="entry name" value="PLAC_motif_containing"/>
</dbReference>